<evidence type="ECO:0000313" key="11">
    <source>
        <dbReference type="Proteomes" id="UP000072660"/>
    </source>
</evidence>
<dbReference type="EMBL" id="LSZO01000220">
    <property type="protein sequence ID" value="KXU33957.1"/>
    <property type="molecule type" value="Genomic_DNA"/>
</dbReference>
<evidence type="ECO:0000256" key="8">
    <source>
        <dbReference type="SAM" id="Phobius"/>
    </source>
</evidence>
<keyword evidence="5 8" id="KW-1133">Transmembrane helix</keyword>
<keyword evidence="10" id="KW-0282">Flagellum</keyword>
<evidence type="ECO:0000256" key="2">
    <source>
        <dbReference type="ARBA" id="ARBA00008914"/>
    </source>
</evidence>
<dbReference type="PANTHER" id="PTHR30329">
    <property type="entry name" value="STATOR ELEMENT OF FLAGELLAR MOTOR COMPLEX"/>
    <property type="match status" value="1"/>
</dbReference>
<comment type="subcellular location">
    <subcellularLocation>
        <location evidence="1">Cell membrane</location>
        <topology evidence="1">Single-pass membrane protein</topology>
    </subcellularLocation>
</comment>
<name>A0A139SHC5_9GAMM</name>
<dbReference type="Pfam" id="PF13677">
    <property type="entry name" value="MotB_plug"/>
    <property type="match status" value="1"/>
</dbReference>
<dbReference type="InterPro" id="IPR025713">
    <property type="entry name" value="MotB-like_N_dom"/>
</dbReference>
<dbReference type="CDD" id="cd07185">
    <property type="entry name" value="OmpA_C-like"/>
    <property type="match status" value="1"/>
</dbReference>
<comment type="caution">
    <text evidence="10">The sequence shown here is derived from an EMBL/GenBank/DDBJ whole genome shotgun (WGS) entry which is preliminary data.</text>
</comment>
<dbReference type="SUPFAM" id="SSF103088">
    <property type="entry name" value="OmpA-like"/>
    <property type="match status" value="1"/>
</dbReference>
<evidence type="ECO:0000256" key="5">
    <source>
        <dbReference type="ARBA" id="ARBA00022989"/>
    </source>
</evidence>
<dbReference type="InterPro" id="IPR006665">
    <property type="entry name" value="OmpA-like"/>
</dbReference>
<keyword evidence="10" id="KW-0969">Cilium</keyword>
<accession>A0A139SHC5</accession>
<dbReference type="Proteomes" id="UP000072660">
    <property type="component" value="Unassembled WGS sequence"/>
</dbReference>
<reference evidence="10 11" key="1">
    <citation type="submission" date="2016-02" db="EMBL/GenBank/DDBJ databases">
        <authorList>
            <person name="Wen L."/>
            <person name="He K."/>
            <person name="Yang H."/>
        </authorList>
    </citation>
    <scope>NUCLEOTIDE SEQUENCE [LARGE SCALE GENOMIC DNA]</scope>
    <source>
        <strain evidence="10 11">CV58</strain>
    </source>
</reference>
<evidence type="ECO:0000256" key="1">
    <source>
        <dbReference type="ARBA" id="ARBA00004162"/>
    </source>
</evidence>
<feature type="transmembrane region" description="Helical" evidence="8">
    <location>
        <begin position="20"/>
        <end position="37"/>
    </location>
</feature>
<dbReference type="Pfam" id="PF00691">
    <property type="entry name" value="OmpA"/>
    <property type="match status" value="1"/>
</dbReference>
<evidence type="ECO:0000256" key="4">
    <source>
        <dbReference type="ARBA" id="ARBA00022692"/>
    </source>
</evidence>
<feature type="domain" description="OmpA-like" evidence="9">
    <location>
        <begin position="121"/>
        <end position="241"/>
    </location>
</feature>
<keyword evidence="10" id="KW-0966">Cell projection</keyword>
<evidence type="ECO:0000259" key="9">
    <source>
        <dbReference type="PROSITE" id="PS51123"/>
    </source>
</evidence>
<keyword evidence="4 8" id="KW-0812">Transmembrane</keyword>
<evidence type="ECO:0000256" key="7">
    <source>
        <dbReference type="PROSITE-ProRule" id="PRU00473"/>
    </source>
</evidence>
<evidence type="ECO:0000256" key="6">
    <source>
        <dbReference type="ARBA" id="ARBA00023136"/>
    </source>
</evidence>
<proteinExistence type="inferred from homology"/>
<dbReference type="Gene3D" id="3.30.1330.60">
    <property type="entry name" value="OmpA-like domain"/>
    <property type="match status" value="1"/>
</dbReference>
<dbReference type="PROSITE" id="PS51123">
    <property type="entry name" value="OMPA_2"/>
    <property type="match status" value="1"/>
</dbReference>
<keyword evidence="6 7" id="KW-0472">Membrane</keyword>
<dbReference type="OrthoDB" id="9815217at2"/>
<dbReference type="GO" id="GO:0005886">
    <property type="term" value="C:plasma membrane"/>
    <property type="evidence" value="ECO:0007669"/>
    <property type="project" value="UniProtKB-SubCell"/>
</dbReference>
<keyword evidence="3" id="KW-1003">Cell membrane</keyword>
<dbReference type="RefSeq" id="WP_068393410.1">
    <property type="nucleotide sequence ID" value="NZ_LSZO01000220.1"/>
</dbReference>
<organism evidence="10 11">
    <name type="scientific">Ventosimonas gracilis</name>
    <dbReference type="NCBI Taxonomy" id="1680762"/>
    <lineage>
        <taxon>Bacteria</taxon>
        <taxon>Pseudomonadati</taxon>
        <taxon>Pseudomonadota</taxon>
        <taxon>Gammaproteobacteria</taxon>
        <taxon>Pseudomonadales</taxon>
        <taxon>Ventosimonadaceae</taxon>
        <taxon>Ventosimonas</taxon>
    </lineage>
</organism>
<dbReference type="NCBIfam" id="NF006541">
    <property type="entry name" value="PRK09038.1"/>
    <property type="match status" value="1"/>
</dbReference>
<protein>
    <submittedName>
        <fullName evidence="10">Flagellar motor protein MotD</fullName>
    </submittedName>
</protein>
<dbReference type="AlphaFoldDB" id="A0A139SHC5"/>
<evidence type="ECO:0000313" key="10">
    <source>
        <dbReference type="EMBL" id="KXU33957.1"/>
    </source>
</evidence>
<dbReference type="InterPro" id="IPR050330">
    <property type="entry name" value="Bact_OuterMem_StrucFunc"/>
</dbReference>
<comment type="similarity">
    <text evidence="2">Belongs to the MotB family.</text>
</comment>
<dbReference type="PANTHER" id="PTHR30329:SF20">
    <property type="entry name" value="EXPORTED PROTEIN"/>
    <property type="match status" value="1"/>
</dbReference>
<evidence type="ECO:0000256" key="3">
    <source>
        <dbReference type="ARBA" id="ARBA00022475"/>
    </source>
</evidence>
<keyword evidence="11" id="KW-1185">Reference proteome</keyword>
<gene>
    <name evidence="10" type="ORF">AXE65_08015</name>
</gene>
<dbReference type="InterPro" id="IPR036737">
    <property type="entry name" value="OmpA-like_sf"/>
</dbReference>
<sequence>MSRRRAHEEHENHERWLVSYADFITLLFAFFVVMYASSSVDDIRHQEIAKALIKLFDHPEASTPIELKPDGSLIELPAVPIPPTQDPEAEAVQALEAIAEQIQSALGDEIAQGEAHIRGNELWLEIELNSALLFPSGAAEPLPDAVRVLDKVAGVLSAYPNPVRVEGFADDRPIATIKFPSNWELSAARAARVVRILMQDGIDPRRLAAVGYGEYQPLADNQSSQGRSRNRRVVLLISRHLDLRHAPIDLHSPLRLAGEGQGSGQAGI</sequence>